<dbReference type="InterPro" id="IPR047134">
    <property type="entry name" value="RNF4"/>
</dbReference>
<dbReference type="AlphaFoldDB" id="A0A7S0UI31"/>
<dbReference type="InterPro" id="IPR001841">
    <property type="entry name" value="Znf_RING"/>
</dbReference>
<feature type="compositionally biased region" description="Basic and acidic residues" evidence="2">
    <location>
        <begin position="193"/>
        <end position="202"/>
    </location>
</feature>
<keyword evidence="1" id="KW-0479">Metal-binding</keyword>
<accession>A0A7S0UI31</accession>
<keyword evidence="1" id="KW-0863">Zinc-finger</keyword>
<proteinExistence type="predicted"/>
<evidence type="ECO:0000256" key="2">
    <source>
        <dbReference type="SAM" id="MobiDB-lite"/>
    </source>
</evidence>
<feature type="region of interest" description="Disordered" evidence="2">
    <location>
        <begin position="258"/>
        <end position="277"/>
    </location>
</feature>
<dbReference type="PANTHER" id="PTHR23041">
    <property type="entry name" value="RING FINGER DOMAIN-CONTAINING"/>
    <property type="match status" value="1"/>
</dbReference>
<keyword evidence="1" id="KW-0862">Zinc</keyword>
<name>A0A7S0UI31_9STRA</name>
<evidence type="ECO:0000313" key="4">
    <source>
        <dbReference type="EMBL" id="CAD8763389.1"/>
    </source>
</evidence>
<dbReference type="GO" id="GO:0008270">
    <property type="term" value="F:zinc ion binding"/>
    <property type="evidence" value="ECO:0007669"/>
    <property type="project" value="UniProtKB-KW"/>
</dbReference>
<dbReference type="Gene3D" id="3.30.40.10">
    <property type="entry name" value="Zinc/RING finger domain, C3HC4 (zinc finger)"/>
    <property type="match status" value="1"/>
</dbReference>
<reference evidence="4" key="1">
    <citation type="submission" date="2021-01" db="EMBL/GenBank/DDBJ databases">
        <authorList>
            <person name="Corre E."/>
            <person name="Pelletier E."/>
            <person name="Niang G."/>
            <person name="Scheremetjew M."/>
            <person name="Finn R."/>
            <person name="Kale V."/>
            <person name="Holt S."/>
            <person name="Cochrane G."/>
            <person name="Meng A."/>
            <person name="Brown T."/>
            <person name="Cohen L."/>
        </authorList>
    </citation>
    <scope>NUCLEOTIDE SEQUENCE</scope>
    <source>
        <strain evidence="4">UNC1205</strain>
    </source>
</reference>
<dbReference type="SUPFAM" id="SSF57850">
    <property type="entry name" value="RING/U-box"/>
    <property type="match status" value="1"/>
</dbReference>
<dbReference type="EMBL" id="HBFL01004764">
    <property type="protein sequence ID" value="CAD8763389.1"/>
    <property type="molecule type" value="Transcribed_RNA"/>
</dbReference>
<protein>
    <recommendedName>
        <fullName evidence="3">RING-type domain-containing protein</fullName>
    </recommendedName>
</protein>
<organism evidence="4">
    <name type="scientific">Pseudo-nitzschia delicatissima</name>
    <dbReference type="NCBI Taxonomy" id="44447"/>
    <lineage>
        <taxon>Eukaryota</taxon>
        <taxon>Sar</taxon>
        <taxon>Stramenopiles</taxon>
        <taxon>Ochrophyta</taxon>
        <taxon>Bacillariophyta</taxon>
        <taxon>Bacillariophyceae</taxon>
        <taxon>Bacillariophycidae</taxon>
        <taxon>Bacillariales</taxon>
        <taxon>Bacillariaceae</taxon>
        <taxon>Pseudo-nitzschia</taxon>
    </lineage>
</organism>
<feature type="region of interest" description="Disordered" evidence="2">
    <location>
        <begin position="189"/>
        <end position="235"/>
    </location>
</feature>
<evidence type="ECO:0000256" key="1">
    <source>
        <dbReference type="PROSITE-ProRule" id="PRU00175"/>
    </source>
</evidence>
<dbReference type="Pfam" id="PF13920">
    <property type="entry name" value="zf-C3HC4_3"/>
    <property type="match status" value="1"/>
</dbReference>
<dbReference type="InterPro" id="IPR013083">
    <property type="entry name" value="Znf_RING/FYVE/PHD"/>
</dbReference>
<evidence type="ECO:0000259" key="3">
    <source>
        <dbReference type="PROSITE" id="PS50089"/>
    </source>
</evidence>
<dbReference type="PROSITE" id="PS50089">
    <property type="entry name" value="ZF_RING_2"/>
    <property type="match status" value="1"/>
</dbReference>
<feature type="domain" description="RING-type" evidence="3">
    <location>
        <begin position="329"/>
        <end position="367"/>
    </location>
</feature>
<dbReference type="PANTHER" id="PTHR23041:SF78">
    <property type="entry name" value="E3 UBIQUITIN-PROTEIN LIGASE RNF4"/>
    <property type="match status" value="1"/>
</dbReference>
<sequence>MKKYSDLKFRKEFLGSVRSIIEIILHHEPFHGRSKAQKPELLGLLLQLLPKHFLNDVQQATVDFVFRASKLRKEIKFHLATNEYWKVHVEFVEFLHNIWFEEGIDQNSRQVAQRLGKLLSRSAKVSGVTKPALSQFVDVMPSELRRLTMALVEEIKVSIDVSKVKSEEHLRLKDPLVKSEYFRKNYHGVNAESKNEEEKSVGKSETQTNKSRQMKNELDSHPNPQPFPKKPKTMKNPYAKSITIIGSLSSNRQNILKSNNCNTVGHKPSLSNLSDTKKRNIDFSNGSAPAKPLSLKNILHQSGSETFSGSTKKIRRTIFDSSAPKNVTCTICDLSLEKLYISECGHMACLNCWQEWLHRSDTCPQCRKPASMSSIALAVFKGDK</sequence>
<feature type="compositionally biased region" description="Polar residues" evidence="2">
    <location>
        <begin position="258"/>
        <end position="274"/>
    </location>
</feature>
<gene>
    <name evidence="4" type="ORF">PDEL1432_LOCUS3429</name>
</gene>